<evidence type="ECO:0000313" key="1">
    <source>
        <dbReference type="EMBL" id="MBK8889329.1"/>
    </source>
</evidence>
<comment type="caution">
    <text evidence="1">The sequence shown here is derived from an EMBL/GenBank/DDBJ whole genome shotgun (WGS) entry which is preliminary data.</text>
</comment>
<dbReference type="Proteomes" id="UP000808146">
    <property type="component" value="Unassembled WGS sequence"/>
</dbReference>
<accession>A0A9D7LLN3</accession>
<protein>
    <submittedName>
        <fullName evidence="1">Uncharacterized protein</fullName>
    </submittedName>
</protein>
<reference evidence="1" key="1">
    <citation type="submission" date="2020-10" db="EMBL/GenBank/DDBJ databases">
        <title>Connecting structure to function with the recovery of over 1000 high-quality activated sludge metagenome-assembled genomes encoding full-length rRNA genes using long-read sequencing.</title>
        <authorList>
            <person name="Singleton C.M."/>
            <person name="Petriglieri F."/>
            <person name="Kristensen J.M."/>
            <person name="Kirkegaard R.H."/>
            <person name="Michaelsen T.Y."/>
            <person name="Andersen M.H."/>
            <person name="Karst S.M."/>
            <person name="Dueholm M.S."/>
            <person name="Nielsen P.H."/>
            <person name="Albertsen M."/>
        </authorList>
    </citation>
    <scope>NUCLEOTIDE SEQUENCE</scope>
    <source>
        <strain evidence="1">OdNE_18-Q3-R46-58_BAT3C.305</strain>
    </source>
</reference>
<proteinExistence type="predicted"/>
<sequence length="446" mass="49795">MLNQLFEHAERMVTGELPLLQEVTLPVSRRIRRSTRLIQELLAALVQEYFNTLPEFFAPRPSPPERTPQYVLRRIMKGIAWHLRISHHTASPSGLGVWQQLHAAYRTSRRLGIADRPGPDSEPSIEQIYLHTLLAGIAQPASFCYSELEFVADYIASCVKPVDILERPPLDHRGVFWVALDNDFPAQALARRSPPSDLLVLYFACDLIARDAREQLAALTKGTHASRLGIPDFADTPAGRGVLRRLNLLWGQPAARRFPRRRQSYRVNLCAGFEQLWQMIRHPGQEGQISEWMVTNESPDGYSLMHISGEAANLLIGDIVAIQPTGDRGEPLPNWSVGIIRWALSENSEHIELGMQQLAAQAIAAEIVRPAEIEADRLLALILPETPPLRMLPALVTAAGKLSGSEHRLIVLVADKDSGVRGVRPTALTEQTPRIEVFSVEPDEKL</sequence>
<name>A0A9D7LLN3_9RHOO</name>
<dbReference type="AlphaFoldDB" id="A0A9D7LLN3"/>
<evidence type="ECO:0000313" key="2">
    <source>
        <dbReference type="Proteomes" id="UP000808146"/>
    </source>
</evidence>
<gene>
    <name evidence="1" type="ORF">IPN75_02545</name>
</gene>
<organism evidence="1 2">
    <name type="scientific">Candidatus Dechloromonas phosphorivorans</name>
    <dbReference type="NCBI Taxonomy" id="2899244"/>
    <lineage>
        <taxon>Bacteria</taxon>
        <taxon>Pseudomonadati</taxon>
        <taxon>Pseudomonadota</taxon>
        <taxon>Betaproteobacteria</taxon>
        <taxon>Rhodocyclales</taxon>
        <taxon>Azonexaceae</taxon>
        <taxon>Dechloromonas</taxon>
    </lineage>
</organism>
<dbReference type="EMBL" id="JADKBR010000001">
    <property type="protein sequence ID" value="MBK8889329.1"/>
    <property type="molecule type" value="Genomic_DNA"/>
</dbReference>